<reference evidence="1 2" key="2">
    <citation type="submission" date="2009-05" db="EMBL/GenBank/DDBJ databases">
        <authorList>
            <person name="Harkins D.M."/>
            <person name="DeShazer D."/>
            <person name="Woods D.E."/>
            <person name="Brinkac L.M."/>
            <person name="Brown K.A."/>
            <person name="Hung G.C."/>
            <person name="Tuanyok A."/>
            <person name="Zhang B."/>
            <person name="Nierman W.C."/>
        </authorList>
    </citation>
    <scope>NUCLEOTIDE SEQUENCE [LARGE SCALE GENOMIC DNA]</scope>
    <source>
        <strain evidence="1 2">1710a</strain>
    </source>
</reference>
<proteinExistence type="predicted"/>
<dbReference type="HOGENOM" id="CLU_3165655_0_0_4"/>
<dbReference type="AlphaFoldDB" id="A0A0E1W075"/>
<accession>A0A0E1W075</accession>
<sequence>MFLTTDSKLIGLIYGLASGMSRNIDERQRSELSPCFVLIHSEYNYVA</sequence>
<gene>
    <name evidence="1" type="ORF">BURPS1710A_2501</name>
</gene>
<evidence type="ECO:0000313" key="1">
    <source>
        <dbReference type="EMBL" id="EET06538.1"/>
    </source>
</evidence>
<protein>
    <submittedName>
        <fullName evidence="1">Uncharacterized protein</fullName>
    </submittedName>
</protein>
<evidence type="ECO:0000313" key="2">
    <source>
        <dbReference type="Proteomes" id="UP000001812"/>
    </source>
</evidence>
<organism evidence="1 2">
    <name type="scientific">Burkholderia pseudomallei 1710a</name>
    <dbReference type="NCBI Taxonomy" id="320371"/>
    <lineage>
        <taxon>Bacteria</taxon>
        <taxon>Pseudomonadati</taxon>
        <taxon>Pseudomonadota</taxon>
        <taxon>Betaproteobacteria</taxon>
        <taxon>Burkholderiales</taxon>
        <taxon>Burkholderiaceae</taxon>
        <taxon>Burkholderia</taxon>
        <taxon>pseudomallei group</taxon>
    </lineage>
</organism>
<name>A0A0E1W075_BURPE</name>
<dbReference type="Proteomes" id="UP000001812">
    <property type="component" value="Chromosome I"/>
</dbReference>
<reference evidence="2" key="1">
    <citation type="submission" date="2007-08" db="EMBL/GenBank/DDBJ databases">
        <title>Annotation of Burkholderia pseudomallei 1710a.</title>
        <authorList>
            <person name="Harkins D.M."/>
            <person name="DeShazer D."/>
            <person name="Woods D.E."/>
            <person name="Brinkac L.M."/>
            <person name="Brown K.A."/>
            <person name="Hung G.C."/>
            <person name="Tuanyok A."/>
            <person name="Zhang B."/>
            <person name="Nierman W.C."/>
        </authorList>
    </citation>
    <scope>NUCLEOTIDE SEQUENCE [LARGE SCALE GENOMIC DNA]</scope>
    <source>
        <strain evidence="2">1710a</strain>
    </source>
</reference>
<dbReference type="EMBL" id="CM000832">
    <property type="protein sequence ID" value="EET06538.1"/>
    <property type="molecule type" value="Genomic_DNA"/>
</dbReference>